<protein>
    <recommendedName>
        <fullName evidence="3">DUF1127 domain-containing protein</fullName>
    </recommendedName>
</protein>
<accession>A0A0K2W1D0</accession>
<dbReference type="EMBL" id="CCND01000018">
    <property type="protein sequence ID" value="CDX59174.1"/>
    <property type="molecule type" value="Genomic_DNA"/>
</dbReference>
<evidence type="ECO:0008006" key="3">
    <source>
        <dbReference type="Google" id="ProtNLM"/>
    </source>
</evidence>
<evidence type="ECO:0000313" key="1">
    <source>
        <dbReference type="EMBL" id="CDX59174.1"/>
    </source>
</evidence>
<sequence length="52" mass="6209">MFKSLNRIRAAFAQASKRRRTTRQLNELPTEIKKDIGWPEQSNHLDEIRLPF</sequence>
<dbReference type="AlphaFoldDB" id="A0A0K2W1D0"/>
<evidence type="ECO:0000313" key="2">
    <source>
        <dbReference type="Proteomes" id="UP000182888"/>
    </source>
</evidence>
<reference evidence="2" key="1">
    <citation type="submission" date="2014-08" db="EMBL/GenBank/DDBJ databases">
        <authorList>
            <person name="Edwards T."/>
        </authorList>
    </citation>
    <scope>NUCLEOTIDE SEQUENCE [LARGE SCALE GENOMIC DNA]</scope>
</reference>
<organism evidence="1 2">
    <name type="scientific">Mesorhizobium plurifarium</name>
    <dbReference type="NCBI Taxonomy" id="69974"/>
    <lineage>
        <taxon>Bacteria</taxon>
        <taxon>Pseudomonadati</taxon>
        <taxon>Pseudomonadota</taxon>
        <taxon>Alphaproteobacteria</taxon>
        <taxon>Hyphomicrobiales</taxon>
        <taxon>Phyllobacteriaceae</taxon>
        <taxon>Mesorhizobium</taxon>
    </lineage>
</organism>
<proteinExistence type="predicted"/>
<gene>
    <name evidence="1" type="ORF">MPL1032_250090</name>
</gene>
<name>A0A0K2W1D0_MESPL</name>
<dbReference type="Proteomes" id="UP000182888">
    <property type="component" value="Unassembled WGS sequence"/>
</dbReference>